<name>A0ABV5BTN3_9LEPT</name>
<evidence type="ECO:0000313" key="1">
    <source>
        <dbReference type="EMBL" id="MFB5738673.1"/>
    </source>
</evidence>
<reference evidence="1 2" key="1">
    <citation type="submission" date="2024-09" db="EMBL/GenBank/DDBJ databases">
        <title>Taxonomic and Genotyping Characterization of Leptospira Strains isolated from Multiple Sources in Colombia highlights the importance of intermediate species.</title>
        <authorList>
            <person name="Torres Higuera L."/>
            <person name="Rojas Tapias D."/>
            <person name="Jimenez Velasquez S."/>
            <person name="Renjifo Ibanez C."/>
        </authorList>
    </citation>
    <scope>NUCLEOTIDE SEQUENCE [LARGE SCALE GENOMIC DNA]</scope>
    <source>
        <strain evidence="1 2">Lep080</strain>
    </source>
</reference>
<evidence type="ECO:0008006" key="3">
    <source>
        <dbReference type="Google" id="ProtNLM"/>
    </source>
</evidence>
<dbReference type="InterPro" id="IPR029045">
    <property type="entry name" value="ClpP/crotonase-like_dom_sf"/>
</dbReference>
<dbReference type="PANTHER" id="PTHR35984:SF1">
    <property type="entry name" value="PERIPLASMIC SERINE PROTEASE"/>
    <property type="match status" value="1"/>
</dbReference>
<organism evidence="1 2">
    <name type="scientific">Leptospira wolffii</name>
    <dbReference type="NCBI Taxonomy" id="409998"/>
    <lineage>
        <taxon>Bacteria</taxon>
        <taxon>Pseudomonadati</taxon>
        <taxon>Spirochaetota</taxon>
        <taxon>Spirochaetia</taxon>
        <taxon>Leptospirales</taxon>
        <taxon>Leptospiraceae</taxon>
        <taxon>Leptospira</taxon>
    </lineage>
</organism>
<dbReference type="Pfam" id="PF01972">
    <property type="entry name" value="SDH_protease"/>
    <property type="match status" value="1"/>
</dbReference>
<evidence type="ECO:0000313" key="2">
    <source>
        <dbReference type="Proteomes" id="UP001580391"/>
    </source>
</evidence>
<comment type="caution">
    <text evidence="1">The sequence shown here is derived from an EMBL/GenBank/DDBJ whole genome shotgun (WGS) entry which is preliminary data.</text>
</comment>
<dbReference type="RefSeq" id="WP_375517795.1">
    <property type="nucleotide sequence ID" value="NZ_JBHILI010000016.1"/>
</dbReference>
<dbReference type="Gene3D" id="3.90.226.10">
    <property type="entry name" value="2-enoyl-CoA Hydratase, Chain A, domain 1"/>
    <property type="match status" value="1"/>
</dbReference>
<sequence>MEHPVVRQVLTEQNQGAETRKALFSTIEGLLGRKVVAYFTSFKHPVMIDDDDADMLEGVLQKSNLERGLCLLVNSPGGDGLAAERIINLCRNYSKTKEFFAIVPNKAKSAGTLICMGASKIYMGPSSELGPVDPQIGFEEDGSYKRFSVCNIVDSYQDLFDRAVKADGNLEPYIQQLSKYDEREIKELKSAIELAEDISVRSLKTGAMKDLSDDQIKAKIKVFLTPERTKSHGRPIYQEEAKDCGLPIESMDVQSELWSAVYELYIRLNMYVTTRCMKCIESFEHNYASGMPKNVR</sequence>
<accession>A0ABV5BTN3</accession>
<proteinExistence type="predicted"/>
<dbReference type="PANTHER" id="PTHR35984">
    <property type="entry name" value="PERIPLASMIC SERINE PROTEASE"/>
    <property type="match status" value="1"/>
</dbReference>
<keyword evidence="2" id="KW-1185">Reference proteome</keyword>
<dbReference type="SUPFAM" id="SSF52096">
    <property type="entry name" value="ClpP/crotonase"/>
    <property type="match status" value="1"/>
</dbReference>
<protein>
    <recommendedName>
        <fullName evidence="3">Serine dehydrogenase proteinase</fullName>
    </recommendedName>
</protein>
<dbReference type="Proteomes" id="UP001580391">
    <property type="component" value="Unassembled WGS sequence"/>
</dbReference>
<dbReference type="InterPro" id="IPR002825">
    <property type="entry name" value="Pept_S49_ser-pept_pro"/>
</dbReference>
<gene>
    <name evidence="1" type="ORF">ACE5IX_19320</name>
</gene>
<dbReference type="EMBL" id="JBHILJ010000024">
    <property type="protein sequence ID" value="MFB5738673.1"/>
    <property type="molecule type" value="Genomic_DNA"/>
</dbReference>